<keyword evidence="7" id="KW-1185">Reference proteome</keyword>
<dbReference type="InterPro" id="IPR050898">
    <property type="entry name" value="Plant_acyltransferase"/>
</dbReference>
<comment type="similarity">
    <text evidence="2">Belongs to the plant acyltransferase family.</text>
</comment>
<name>A0AA38C523_TAXCH</name>
<dbReference type="EMBL" id="JAHRHJ020000277">
    <property type="protein sequence ID" value="KAH9294240.1"/>
    <property type="molecule type" value="Genomic_DNA"/>
</dbReference>
<evidence type="ECO:0000256" key="4">
    <source>
        <dbReference type="ARBA" id="ARBA00023059"/>
    </source>
</evidence>
<evidence type="ECO:0000256" key="3">
    <source>
        <dbReference type="ARBA" id="ARBA00022679"/>
    </source>
</evidence>
<dbReference type="Gene3D" id="3.30.559.10">
    <property type="entry name" value="Chloramphenicol acetyltransferase-like domain"/>
    <property type="match status" value="2"/>
</dbReference>
<comment type="caution">
    <text evidence="6">The sequence shown here is derived from an EMBL/GenBank/DDBJ whole genome shotgun (WGS) entry which is preliminary data.</text>
</comment>
<reference evidence="6 7" key="1">
    <citation type="journal article" date="2021" name="Nat. Plants">
        <title>The Taxus genome provides insights into paclitaxel biosynthesis.</title>
        <authorList>
            <person name="Xiong X."/>
            <person name="Gou J."/>
            <person name="Liao Q."/>
            <person name="Li Y."/>
            <person name="Zhou Q."/>
            <person name="Bi G."/>
            <person name="Li C."/>
            <person name="Du R."/>
            <person name="Wang X."/>
            <person name="Sun T."/>
            <person name="Guo L."/>
            <person name="Liang H."/>
            <person name="Lu P."/>
            <person name="Wu Y."/>
            <person name="Zhang Z."/>
            <person name="Ro D.K."/>
            <person name="Shang Y."/>
            <person name="Huang S."/>
            <person name="Yan J."/>
        </authorList>
    </citation>
    <scope>NUCLEOTIDE SEQUENCE [LARGE SCALE GENOMIC DNA]</scope>
    <source>
        <strain evidence="6">Ta-2019</strain>
    </source>
</reference>
<comment type="pathway">
    <text evidence="1">Alkaloid biosynthesis; taxol biosynthesis.</text>
</comment>
<dbReference type="PANTHER" id="PTHR31147">
    <property type="entry name" value="ACYL TRANSFERASE 4"/>
    <property type="match status" value="1"/>
</dbReference>
<dbReference type="Pfam" id="PF02458">
    <property type="entry name" value="Transferase"/>
    <property type="match status" value="2"/>
</dbReference>
<keyword evidence="3" id="KW-0808">Transferase</keyword>
<accession>A0AA38C523</accession>
<evidence type="ECO:0000313" key="7">
    <source>
        <dbReference type="Proteomes" id="UP000824469"/>
    </source>
</evidence>
<dbReference type="Proteomes" id="UP000824469">
    <property type="component" value="Unassembled WGS sequence"/>
</dbReference>
<proteinExistence type="inferred from homology"/>
<protein>
    <submittedName>
        <fullName evidence="6">Uncharacterized protein</fullName>
    </submittedName>
</protein>
<evidence type="ECO:0000256" key="5">
    <source>
        <dbReference type="ARBA" id="ARBA00023315"/>
    </source>
</evidence>
<sequence>MAFEASREFDVNIIERVMVAPSLPSPKTTLQLSSIDKLLGSMFGNVLLVYNASATVSADPANVIREALSKVLVYYPAFAGRLRNTENGELEVECTGEGALFVEATVNNDLSVIGDLDDDNPSFKKMIFSLPLDTAFCDLHLLIVQVTHFTCGGFVVGISFHHNQCDGIGLGKFLQGMADIARGGVKPSLEPIWNRELVKFEDTMVWVARTRAFQIPHSQNVKIIFPVNMRRSFNPPLPKRYYGNAIGLASATDNVQDLLSGSIFCFAMIIKKEKIFLKENFISRIVTKPIELDVNMMHENVIEVGDWRLLGLYEVDFGWGDAVNISPVQQDMKSVVDMKSYFIFLRPSKNMPDGIKIRMVMPPLMMKPFKTEMESIIKKYMTK</sequence>
<dbReference type="OMA" id="WESIEYK"/>
<dbReference type="InterPro" id="IPR023213">
    <property type="entry name" value="CAT-like_dom_sf"/>
</dbReference>
<gene>
    <name evidence="6" type="ORF">KI387_040554</name>
</gene>
<dbReference type="GO" id="GO:0042617">
    <property type="term" value="P:paclitaxel biosynthetic process"/>
    <property type="evidence" value="ECO:0007669"/>
    <property type="project" value="UniProtKB-KW"/>
</dbReference>
<evidence type="ECO:0000313" key="6">
    <source>
        <dbReference type="EMBL" id="KAH9294240.1"/>
    </source>
</evidence>
<organism evidence="6 7">
    <name type="scientific">Taxus chinensis</name>
    <name type="common">Chinese yew</name>
    <name type="synonym">Taxus wallichiana var. chinensis</name>
    <dbReference type="NCBI Taxonomy" id="29808"/>
    <lineage>
        <taxon>Eukaryota</taxon>
        <taxon>Viridiplantae</taxon>
        <taxon>Streptophyta</taxon>
        <taxon>Embryophyta</taxon>
        <taxon>Tracheophyta</taxon>
        <taxon>Spermatophyta</taxon>
        <taxon>Pinopsida</taxon>
        <taxon>Pinidae</taxon>
        <taxon>Conifers II</taxon>
        <taxon>Cupressales</taxon>
        <taxon>Taxaceae</taxon>
        <taxon>Taxus</taxon>
    </lineage>
</organism>
<keyword evidence="4" id="KW-0876">Taxol biosynthesis</keyword>
<evidence type="ECO:0000256" key="1">
    <source>
        <dbReference type="ARBA" id="ARBA00005122"/>
    </source>
</evidence>
<keyword evidence="5" id="KW-0012">Acyltransferase</keyword>
<dbReference type="PANTHER" id="PTHR31147:SF1">
    <property type="entry name" value="ACYL TRANSFERASE 4"/>
    <property type="match status" value="1"/>
</dbReference>
<dbReference type="AlphaFoldDB" id="A0AA38C523"/>
<feature type="non-terminal residue" evidence="6">
    <location>
        <position position="383"/>
    </location>
</feature>
<evidence type="ECO:0000256" key="2">
    <source>
        <dbReference type="ARBA" id="ARBA00009861"/>
    </source>
</evidence>